<dbReference type="InterPro" id="IPR001544">
    <property type="entry name" value="Aminotrans_IV"/>
</dbReference>
<accession>A0A515EUM6</accession>
<dbReference type="CDD" id="cd01558">
    <property type="entry name" value="D-AAT_like"/>
    <property type="match status" value="1"/>
</dbReference>
<dbReference type="Proteomes" id="UP000317365">
    <property type="component" value="Chromosome"/>
</dbReference>
<dbReference type="SUPFAM" id="SSF56752">
    <property type="entry name" value="D-aminoacid aminotransferase-like PLP-dependent enzymes"/>
    <property type="match status" value="1"/>
</dbReference>
<dbReference type="PANTHER" id="PTHR42743">
    <property type="entry name" value="AMINO-ACID AMINOTRANSFERASE"/>
    <property type="match status" value="1"/>
</dbReference>
<dbReference type="KEGG" id="rhg:EXZ61_20300"/>
<proteinExistence type="inferred from homology"/>
<dbReference type="RefSeq" id="WP_142813748.1">
    <property type="nucleotide sequence ID" value="NZ_CP036282.1"/>
</dbReference>
<evidence type="ECO:0000313" key="4">
    <source>
        <dbReference type="EMBL" id="QDL56309.1"/>
    </source>
</evidence>
<dbReference type="GO" id="GO:0008483">
    <property type="term" value="F:transaminase activity"/>
    <property type="evidence" value="ECO:0007669"/>
    <property type="project" value="UniProtKB-KW"/>
</dbReference>
<dbReference type="Pfam" id="PF01063">
    <property type="entry name" value="Aminotran_4"/>
    <property type="match status" value="1"/>
</dbReference>
<dbReference type="Gene3D" id="3.20.10.10">
    <property type="entry name" value="D-amino Acid Aminotransferase, subunit A, domain 2"/>
    <property type="match status" value="1"/>
</dbReference>
<dbReference type="GO" id="GO:0046394">
    <property type="term" value="P:carboxylic acid biosynthetic process"/>
    <property type="evidence" value="ECO:0007669"/>
    <property type="project" value="UniProtKB-ARBA"/>
</dbReference>
<dbReference type="Gene3D" id="3.30.470.10">
    <property type="match status" value="1"/>
</dbReference>
<dbReference type="EMBL" id="CP036282">
    <property type="protein sequence ID" value="QDL56309.1"/>
    <property type="molecule type" value="Genomic_DNA"/>
</dbReference>
<evidence type="ECO:0000313" key="5">
    <source>
        <dbReference type="Proteomes" id="UP000317365"/>
    </source>
</evidence>
<reference evidence="5" key="1">
    <citation type="submission" date="2019-02" db="EMBL/GenBank/DDBJ databases">
        <title>Complete genome sequence of Rhodoferax sp. Gr-4.</title>
        <authorList>
            <person name="Jin L."/>
        </authorList>
    </citation>
    <scope>NUCLEOTIDE SEQUENCE [LARGE SCALE GENOMIC DNA]</scope>
    <source>
        <strain evidence="5">Gr-4</strain>
    </source>
</reference>
<organism evidence="4 5">
    <name type="scientific">Rhodoferax aquaticus</name>
    <dbReference type="NCBI Taxonomy" id="2527691"/>
    <lineage>
        <taxon>Bacteria</taxon>
        <taxon>Pseudomonadati</taxon>
        <taxon>Pseudomonadota</taxon>
        <taxon>Betaproteobacteria</taxon>
        <taxon>Burkholderiales</taxon>
        <taxon>Comamonadaceae</taxon>
        <taxon>Rhodoferax</taxon>
    </lineage>
</organism>
<protein>
    <submittedName>
        <fullName evidence="4">D-amino acid aminotransferase</fullName>
    </submittedName>
</protein>
<dbReference type="InterPro" id="IPR036038">
    <property type="entry name" value="Aminotransferase-like"/>
</dbReference>
<gene>
    <name evidence="4" type="ORF">EXZ61_20300</name>
</gene>
<dbReference type="InterPro" id="IPR043131">
    <property type="entry name" value="BCAT-like_N"/>
</dbReference>
<keyword evidence="4" id="KW-0032">Aminotransferase</keyword>
<keyword evidence="4" id="KW-0808">Transferase</keyword>
<keyword evidence="3" id="KW-0663">Pyridoxal phosphate</keyword>
<comment type="similarity">
    <text evidence="2">Belongs to the class-IV pyridoxal-phosphate-dependent aminotransferase family.</text>
</comment>
<dbReference type="InterPro" id="IPR050571">
    <property type="entry name" value="Class-IV_PLP-Dep_Aminotrnsfr"/>
</dbReference>
<dbReference type="GO" id="GO:0008652">
    <property type="term" value="P:amino acid biosynthetic process"/>
    <property type="evidence" value="ECO:0007669"/>
    <property type="project" value="UniProtKB-ARBA"/>
</dbReference>
<reference evidence="5" key="2">
    <citation type="journal article" date="2020" name="Int. J. Syst. Evol. Microbiol.">
        <title>Genomic insights into a novel species Rhodoferax aquaticus sp. nov., isolated from freshwater.</title>
        <authorList>
            <person name="Li T."/>
            <person name="Zhuo Y."/>
            <person name="Jin C.Z."/>
            <person name="Wu X."/>
            <person name="Ko S.R."/>
            <person name="Jin F.J."/>
            <person name="Ahn C.Y."/>
            <person name="Oh H.M."/>
            <person name="Lee H.G."/>
            <person name="Jin L."/>
        </authorList>
    </citation>
    <scope>NUCLEOTIDE SEQUENCE [LARGE SCALE GENOMIC DNA]</scope>
    <source>
        <strain evidence="5">Gr-4</strain>
    </source>
</reference>
<evidence type="ECO:0000256" key="3">
    <source>
        <dbReference type="ARBA" id="ARBA00022898"/>
    </source>
</evidence>
<evidence type="ECO:0000256" key="1">
    <source>
        <dbReference type="ARBA" id="ARBA00001933"/>
    </source>
</evidence>
<name>A0A515EUM6_9BURK</name>
<evidence type="ECO:0000256" key="2">
    <source>
        <dbReference type="ARBA" id="ARBA00009320"/>
    </source>
</evidence>
<dbReference type="GO" id="GO:0005829">
    <property type="term" value="C:cytosol"/>
    <property type="evidence" value="ECO:0007669"/>
    <property type="project" value="TreeGrafter"/>
</dbReference>
<sequence>MHALPPLPCYLNGESTTLPNAKISVMDRGFIFGDGVYEVIPVYQGKLFRFDSHMDRLQRSLDATRIPQPHTRAEWAQIATNLVAAYAQSTGATAQATNQLVYIQISRGVAMRDHAMLEGLTPTVFAMSNVMKLATAEQRSQGVACVTADDFRWEKAQLKSTSLLGAVFARQISVDAGAVETIMFRGEHLSEASSSNVWVVKNGTVYGPPKDNLVLEGIRYGVLEDICRAQGIPFVLRPITRAEVLDADELLLSSATKEVLPVTLLDGQPVGHLAKGLPGPIYQALYAGYQQLKADPAQSLVAA</sequence>
<dbReference type="PANTHER" id="PTHR42743:SF10">
    <property type="entry name" value="D-ALANINE AMINOTRANSFERASE"/>
    <property type="match status" value="1"/>
</dbReference>
<dbReference type="AlphaFoldDB" id="A0A515EUM6"/>
<comment type="cofactor">
    <cofactor evidence="1">
        <name>pyridoxal 5'-phosphate</name>
        <dbReference type="ChEBI" id="CHEBI:597326"/>
    </cofactor>
</comment>
<dbReference type="InterPro" id="IPR043132">
    <property type="entry name" value="BCAT-like_C"/>
</dbReference>
<dbReference type="FunFam" id="3.20.10.10:FF:000002">
    <property type="entry name" value="D-alanine aminotransferase"/>
    <property type="match status" value="1"/>
</dbReference>
<keyword evidence="5" id="KW-1185">Reference proteome</keyword>